<protein>
    <recommendedName>
        <fullName evidence="7">C2H2-type domain-containing protein</fullName>
    </recommendedName>
</protein>
<dbReference type="Proteomes" id="UP001642540">
    <property type="component" value="Unassembled WGS sequence"/>
</dbReference>
<keyword evidence="3 5" id="KW-0863">Zinc-finger</keyword>
<dbReference type="Pfam" id="PF00096">
    <property type="entry name" value="zf-C2H2"/>
    <property type="match status" value="8"/>
</dbReference>
<comment type="caution">
    <text evidence="8">The sequence shown here is derived from an EMBL/GenBank/DDBJ whole genome shotgun (WGS) entry which is preliminary data.</text>
</comment>
<evidence type="ECO:0000256" key="3">
    <source>
        <dbReference type="ARBA" id="ARBA00022771"/>
    </source>
</evidence>
<feature type="domain" description="C2H2-type" evidence="7">
    <location>
        <begin position="797"/>
        <end position="824"/>
    </location>
</feature>
<organism evidence="8 9">
    <name type="scientific">Orchesella dallaii</name>
    <dbReference type="NCBI Taxonomy" id="48710"/>
    <lineage>
        <taxon>Eukaryota</taxon>
        <taxon>Metazoa</taxon>
        <taxon>Ecdysozoa</taxon>
        <taxon>Arthropoda</taxon>
        <taxon>Hexapoda</taxon>
        <taxon>Collembola</taxon>
        <taxon>Entomobryomorpha</taxon>
        <taxon>Entomobryoidea</taxon>
        <taxon>Orchesellidae</taxon>
        <taxon>Orchesellinae</taxon>
        <taxon>Orchesella</taxon>
    </lineage>
</organism>
<sequence length="829" mass="93947">MDIRISCPICGQADVGNLPNHLQSHSKQSLIEILLEQHQQIRKQHPVPNPSVHVVSRDDDSSHVDKASKENTGSTGSNRILVEFQSESNDTDDEGNNETPVKVKNDLSTFPTPGHRHRKTVQPSSVFHVELAPSPSTATDVFASEAHSPKPSSVQELIKVETNSTSTSSSSESDALSRGISCRQPTFVLVDHGQCKPGPSRKTNTGDANDKLRTDNSSDVTSGIPPGTSIIQYIIDESGQINDSPQEEADNWILADGRTIPVYSSLTQVPAVSDNTPSCTMTVDISSKGHEAETIPVTVERNGLQSQMHLNLMTDEEIPPRGEISEYEESNASSIMSEDSNIRPVGILSDSRRSPVIHEQNVFLSRKKKSPKATLHQQYVCYECPQLQVFCSLFELAEHKFESHQNKMGSNNATVTLSSDQNSVHILPEKIRRQSRDDQLEMDIPTQDPLADIPNEVVPAATTSTSTKKEYFCVYCSFTSKKKSLLADHMETEHAGKPRTPNMFECTYCGKIFQARTNLRKHLLIHKERKYNCPTCSKGFTSNFKLTEHIRVHTKLYPYKCTGCEKTYRTISLLNHHMKMVHLPEGQRPPKRKLEFYCGVCHRVLHSKRSYLNHCQLHQEKPIKCSFCSETFTRHSVLVRHIRIAHDSQYESKESKDCPVCQKKLHPNSMIKHMRIHANEKPYSCNVCGKFFRTYANLTSHSWSHTNVDKPHKCRLCSKSYLFKKNLENHMMVHKKRTMHFVCNECGVKFTHKVNMKRHLEEHFKEKNHVCKVCGKAFQRNYYLIEHERIHSGVKPFTCNICGKASTTKSNHRAHLKIHDARETGNQEG</sequence>
<dbReference type="PANTHER" id="PTHR24403:SF67">
    <property type="entry name" value="FI01116P-RELATED"/>
    <property type="match status" value="1"/>
</dbReference>
<evidence type="ECO:0000256" key="2">
    <source>
        <dbReference type="ARBA" id="ARBA00022737"/>
    </source>
</evidence>
<feature type="domain" description="C2H2-type" evidence="7">
    <location>
        <begin position="712"/>
        <end position="739"/>
    </location>
</feature>
<dbReference type="InterPro" id="IPR013087">
    <property type="entry name" value="Znf_C2H2_type"/>
</dbReference>
<keyword evidence="1" id="KW-0479">Metal-binding</keyword>
<dbReference type="SMART" id="SM00355">
    <property type="entry name" value="ZnF_C2H2"/>
    <property type="match status" value="14"/>
</dbReference>
<keyword evidence="4" id="KW-0862">Zinc</keyword>
<feature type="domain" description="C2H2-type" evidence="7">
    <location>
        <begin position="559"/>
        <end position="587"/>
    </location>
</feature>
<evidence type="ECO:0000256" key="1">
    <source>
        <dbReference type="ARBA" id="ARBA00022723"/>
    </source>
</evidence>
<dbReference type="EMBL" id="CAXLJM020000004">
    <property type="protein sequence ID" value="CAL8070277.1"/>
    <property type="molecule type" value="Genomic_DNA"/>
</dbReference>
<evidence type="ECO:0000259" key="7">
    <source>
        <dbReference type="PROSITE" id="PS50157"/>
    </source>
</evidence>
<accession>A0ABP1PMS3</accession>
<name>A0ABP1PMS3_9HEXA</name>
<keyword evidence="2" id="KW-0677">Repeat</keyword>
<feature type="region of interest" description="Disordered" evidence="6">
    <location>
        <begin position="191"/>
        <end position="226"/>
    </location>
</feature>
<evidence type="ECO:0000256" key="4">
    <source>
        <dbReference type="ARBA" id="ARBA00022833"/>
    </source>
</evidence>
<feature type="domain" description="C2H2-type" evidence="7">
    <location>
        <begin position="531"/>
        <end position="558"/>
    </location>
</feature>
<evidence type="ECO:0000313" key="8">
    <source>
        <dbReference type="EMBL" id="CAL8070277.1"/>
    </source>
</evidence>
<feature type="region of interest" description="Disordered" evidence="6">
    <location>
        <begin position="42"/>
        <end position="121"/>
    </location>
</feature>
<evidence type="ECO:0000313" key="9">
    <source>
        <dbReference type="Proteomes" id="UP001642540"/>
    </source>
</evidence>
<feature type="domain" description="C2H2-type" evidence="7">
    <location>
        <begin position="769"/>
        <end position="796"/>
    </location>
</feature>
<feature type="domain" description="C2H2-type" evidence="7">
    <location>
        <begin position="623"/>
        <end position="651"/>
    </location>
</feature>
<keyword evidence="9" id="KW-1185">Reference proteome</keyword>
<dbReference type="PANTHER" id="PTHR24403">
    <property type="entry name" value="ZINC FINGER PROTEIN"/>
    <property type="match status" value="1"/>
</dbReference>
<dbReference type="SUPFAM" id="SSF57667">
    <property type="entry name" value="beta-beta-alpha zinc fingers"/>
    <property type="match status" value="6"/>
</dbReference>
<feature type="compositionally biased region" description="Basic and acidic residues" evidence="6">
    <location>
        <begin position="55"/>
        <end position="69"/>
    </location>
</feature>
<gene>
    <name evidence="8" type="ORF">ODALV1_LOCUS1160</name>
</gene>
<dbReference type="InterPro" id="IPR036236">
    <property type="entry name" value="Znf_C2H2_sf"/>
</dbReference>
<dbReference type="PROSITE" id="PS50157">
    <property type="entry name" value="ZINC_FINGER_C2H2_2"/>
    <property type="match status" value="9"/>
</dbReference>
<dbReference type="PROSITE" id="PS00028">
    <property type="entry name" value="ZINC_FINGER_C2H2_1"/>
    <property type="match status" value="8"/>
</dbReference>
<reference evidence="8 9" key="1">
    <citation type="submission" date="2024-08" db="EMBL/GenBank/DDBJ databases">
        <authorList>
            <person name="Cucini C."/>
            <person name="Frati F."/>
        </authorList>
    </citation>
    <scope>NUCLEOTIDE SEQUENCE [LARGE SCALE GENOMIC DNA]</scope>
</reference>
<feature type="domain" description="C2H2-type" evidence="7">
    <location>
        <begin position="683"/>
        <end position="710"/>
    </location>
</feature>
<feature type="domain" description="C2H2-type" evidence="7">
    <location>
        <begin position="504"/>
        <end position="531"/>
    </location>
</feature>
<evidence type="ECO:0000256" key="5">
    <source>
        <dbReference type="PROSITE-ProRule" id="PRU00042"/>
    </source>
</evidence>
<dbReference type="Gene3D" id="3.30.160.60">
    <property type="entry name" value="Classic Zinc Finger"/>
    <property type="match status" value="8"/>
</dbReference>
<dbReference type="InterPro" id="IPR050688">
    <property type="entry name" value="Zinc_finger/UBP_domain"/>
</dbReference>
<evidence type="ECO:0000256" key="6">
    <source>
        <dbReference type="SAM" id="MobiDB-lite"/>
    </source>
</evidence>
<feature type="domain" description="C2H2-type" evidence="7">
    <location>
        <begin position="741"/>
        <end position="768"/>
    </location>
</feature>
<proteinExistence type="predicted"/>